<feature type="domain" description="Trichome birefringence-like N-terminal" evidence="10">
    <location>
        <begin position="55"/>
        <end position="107"/>
    </location>
</feature>
<evidence type="ECO:0000259" key="10">
    <source>
        <dbReference type="Pfam" id="PF14416"/>
    </source>
</evidence>
<dbReference type="AlphaFoldDB" id="A0AAV1BVG5"/>
<proteinExistence type="inferred from homology"/>
<evidence type="ECO:0000313" key="12">
    <source>
        <dbReference type="Proteomes" id="UP001161247"/>
    </source>
</evidence>
<evidence type="ECO:0000256" key="2">
    <source>
        <dbReference type="ARBA" id="ARBA00007727"/>
    </source>
</evidence>
<dbReference type="PROSITE" id="PS51257">
    <property type="entry name" value="PROKAR_LIPOPROTEIN"/>
    <property type="match status" value="1"/>
</dbReference>
<feature type="signal peptide" evidence="8">
    <location>
        <begin position="1"/>
        <end position="26"/>
    </location>
</feature>
<comment type="subcellular location">
    <subcellularLocation>
        <location evidence="1">Membrane</location>
        <topology evidence="1">Single-pass membrane protein</topology>
    </subcellularLocation>
</comment>
<dbReference type="GO" id="GO:0016413">
    <property type="term" value="F:O-acetyltransferase activity"/>
    <property type="evidence" value="ECO:0007669"/>
    <property type="project" value="InterPro"/>
</dbReference>
<accession>A0AAV1BVG5</accession>
<keyword evidence="6" id="KW-0472">Membrane</keyword>
<feature type="region of interest" description="Disordered" evidence="7">
    <location>
        <begin position="285"/>
        <end position="306"/>
    </location>
</feature>
<evidence type="ECO:0000256" key="1">
    <source>
        <dbReference type="ARBA" id="ARBA00004167"/>
    </source>
</evidence>
<dbReference type="Pfam" id="PF13839">
    <property type="entry name" value="PC-Esterase"/>
    <property type="match status" value="1"/>
</dbReference>
<dbReference type="EMBL" id="OX459118">
    <property type="protein sequence ID" value="CAI9087310.1"/>
    <property type="molecule type" value="Genomic_DNA"/>
</dbReference>
<keyword evidence="4" id="KW-0735">Signal-anchor</keyword>
<organism evidence="11 12">
    <name type="scientific">Oldenlandia corymbosa var. corymbosa</name>
    <dbReference type="NCBI Taxonomy" id="529605"/>
    <lineage>
        <taxon>Eukaryota</taxon>
        <taxon>Viridiplantae</taxon>
        <taxon>Streptophyta</taxon>
        <taxon>Embryophyta</taxon>
        <taxon>Tracheophyta</taxon>
        <taxon>Spermatophyta</taxon>
        <taxon>Magnoliopsida</taxon>
        <taxon>eudicotyledons</taxon>
        <taxon>Gunneridae</taxon>
        <taxon>Pentapetalae</taxon>
        <taxon>asterids</taxon>
        <taxon>lamiids</taxon>
        <taxon>Gentianales</taxon>
        <taxon>Rubiaceae</taxon>
        <taxon>Rubioideae</taxon>
        <taxon>Spermacoceae</taxon>
        <taxon>Hedyotis-Oldenlandia complex</taxon>
        <taxon>Oldenlandia</taxon>
    </lineage>
</organism>
<dbReference type="InterPro" id="IPR029962">
    <property type="entry name" value="TBL"/>
</dbReference>
<dbReference type="PANTHER" id="PTHR32285:SF42">
    <property type="entry name" value="PROTEIN TRICHOME BIREFRINGENCE-LIKE 37"/>
    <property type="match status" value="1"/>
</dbReference>
<keyword evidence="12" id="KW-1185">Reference proteome</keyword>
<dbReference type="Pfam" id="PF14416">
    <property type="entry name" value="PMR5N"/>
    <property type="match status" value="1"/>
</dbReference>
<reference evidence="11" key="1">
    <citation type="submission" date="2023-03" db="EMBL/GenBank/DDBJ databases">
        <authorList>
            <person name="Julca I."/>
        </authorList>
    </citation>
    <scope>NUCLEOTIDE SEQUENCE</scope>
</reference>
<sequence length="382" mass="42917">MVLPHRRNSVLVVLFFACISFAVQHASSSSRLEFEHNVNVSASSIPKGRGLGSSGCNLFQGKWVYDKSFPLYESSSCPFIESVYDCEKHGRPDKQYLKYAWKPDSCSLPRFNAVDLLNRWRGKKIMLVGDSISLNQWISMLCLIHASVPNAKFTRVRQDQNQDPISYVTFQDYDVTIYVYWSSYLVDIVQGSSGRVLKLDSIQQGDKSWRGMDVLVFNSWHWWLHKGSSQPWNYIQEGSTITQDMDRMEAYSKGMTTWARWVDQNIDTSKTKVYFLGTPPKHDSGNEWGGGSKDCAGEQQPLQGSTYPGGAPAGLGIIKKVISNMKKPVYLLDITTLSQLRKDAHPSVYGDPAGGGTDCVHWCVAGLPDVWNQIFYAAYTGA</sequence>
<keyword evidence="3" id="KW-0812">Transmembrane</keyword>
<name>A0AAV1BVG5_OLDCO</name>
<protein>
    <submittedName>
        <fullName evidence="11">OLC1v1021353C1</fullName>
    </submittedName>
</protein>
<evidence type="ECO:0000259" key="9">
    <source>
        <dbReference type="Pfam" id="PF13839"/>
    </source>
</evidence>
<dbReference type="GO" id="GO:0016020">
    <property type="term" value="C:membrane"/>
    <property type="evidence" value="ECO:0007669"/>
    <property type="project" value="UniProtKB-SubCell"/>
</dbReference>
<evidence type="ECO:0000256" key="4">
    <source>
        <dbReference type="ARBA" id="ARBA00022968"/>
    </source>
</evidence>
<dbReference type="InterPro" id="IPR026057">
    <property type="entry name" value="TBL_C"/>
</dbReference>
<feature type="chain" id="PRO_5043729321" evidence="8">
    <location>
        <begin position="27"/>
        <end position="382"/>
    </location>
</feature>
<evidence type="ECO:0000256" key="7">
    <source>
        <dbReference type="SAM" id="MobiDB-lite"/>
    </source>
</evidence>
<dbReference type="PANTHER" id="PTHR32285">
    <property type="entry name" value="PROTEIN TRICHOME BIREFRINGENCE-LIKE 9-RELATED"/>
    <property type="match status" value="1"/>
</dbReference>
<keyword evidence="8" id="KW-0732">Signal</keyword>
<keyword evidence="5" id="KW-1133">Transmembrane helix</keyword>
<dbReference type="GO" id="GO:0005794">
    <property type="term" value="C:Golgi apparatus"/>
    <property type="evidence" value="ECO:0007669"/>
    <property type="project" value="TreeGrafter"/>
</dbReference>
<evidence type="ECO:0000256" key="6">
    <source>
        <dbReference type="ARBA" id="ARBA00023136"/>
    </source>
</evidence>
<evidence type="ECO:0000313" key="11">
    <source>
        <dbReference type="EMBL" id="CAI9087310.1"/>
    </source>
</evidence>
<dbReference type="Proteomes" id="UP001161247">
    <property type="component" value="Chromosome 1"/>
</dbReference>
<gene>
    <name evidence="11" type="ORF">OLC1_LOCUS170</name>
</gene>
<evidence type="ECO:0000256" key="5">
    <source>
        <dbReference type="ARBA" id="ARBA00022989"/>
    </source>
</evidence>
<dbReference type="InterPro" id="IPR025846">
    <property type="entry name" value="TBL_N"/>
</dbReference>
<evidence type="ECO:0000256" key="3">
    <source>
        <dbReference type="ARBA" id="ARBA00022692"/>
    </source>
</evidence>
<evidence type="ECO:0000256" key="8">
    <source>
        <dbReference type="SAM" id="SignalP"/>
    </source>
</evidence>
<feature type="domain" description="Trichome birefringence-like C-terminal" evidence="9">
    <location>
        <begin position="108"/>
        <end position="377"/>
    </location>
</feature>
<comment type="similarity">
    <text evidence="2">Belongs to the PC-esterase family. TBL subfamily.</text>
</comment>